<feature type="compositionally biased region" description="Polar residues" evidence="1">
    <location>
        <begin position="20"/>
        <end position="33"/>
    </location>
</feature>
<comment type="caution">
    <text evidence="2">The sequence shown here is derived from an EMBL/GenBank/DDBJ whole genome shotgun (WGS) entry which is preliminary data.</text>
</comment>
<evidence type="ECO:0000256" key="1">
    <source>
        <dbReference type="SAM" id="MobiDB-lite"/>
    </source>
</evidence>
<evidence type="ECO:0000313" key="2">
    <source>
        <dbReference type="EMBL" id="KAL3308596.1"/>
    </source>
</evidence>
<evidence type="ECO:0000313" key="3">
    <source>
        <dbReference type="Proteomes" id="UP001626550"/>
    </source>
</evidence>
<gene>
    <name evidence="2" type="ORF">Ciccas_012868</name>
</gene>
<protein>
    <submittedName>
        <fullName evidence="2">Uncharacterized protein</fullName>
    </submittedName>
</protein>
<feature type="non-terminal residue" evidence="2">
    <location>
        <position position="1"/>
    </location>
</feature>
<keyword evidence="3" id="KW-1185">Reference proteome</keyword>
<name>A0ABD2PM64_9PLAT</name>
<accession>A0ABD2PM64</accession>
<reference evidence="2 3" key="1">
    <citation type="submission" date="2024-11" db="EMBL/GenBank/DDBJ databases">
        <title>Adaptive evolution of stress response genes in parasites aligns with host niche diversity.</title>
        <authorList>
            <person name="Hahn C."/>
            <person name="Resl P."/>
        </authorList>
    </citation>
    <scope>NUCLEOTIDE SEQUENCE [LARGE SCALE GENOMIC DNA]</scope>
    <source>
        <strain evidence="2">EGGRZ-B1_66</strain>
        <tissue evidence="2">Body</tissue>
    </source>
</reference>
<feature type="region of interest" description="Disordered" evidence="1">
    <location>
        <begin position="1"/>
        <end position="67"/>
    </location>
</feature>
<proteinExistence type="predicted"/>
<dbReference type="AlphaFoldDB" id="A0ABD2PM64"/>
<organism evidence="2 3">
    <name type="scientific">Cichlidogyrus casuarinus</name>
    <dbReference type="NCBI Taxonomy" id="1844966"/>
    <lineage>
        <taxon>Eukaryota</taxon>
        <taxon>Metazoa</taxon>
        <taxon>Spiralia</taxon>
        <taxon>Lophotrochozoa</taxon>
        <taxon>Platyhelminthes</taxon>
        <taxon>Monogenea</taxon>
        <taxon>Monopisthocotylea</taxon>
        <taxon>Dactylogyridea</taxon>
        <taxon>Ancyrocephalidae</taxon>
        <taxon>Cichlidogyrus</taxon>
    </lineage>
</organism>
<dbReference type="Proteomes" id="UP001626550">
    <property type="component" value="Unassembled WGS sequence"/>
</dbReference>
<dbReference type="EMBL" id="JBJKFK010004984">
    <property type="protein sequence ID" value="KAL3308596.1"/>
    <property type="molecule type" value="Genomic_DNA"/>
</dbReference>
<sequence length="77" mass="8652">SVSTEGYYDTQRGAELEFDTGNQELNLSQSSESDSGRISRPPLVRETPVSHESARRTTPVNSKPVRPNLSYRSCEFF</sequence>